<keyword evidence="4" id="KW-1185">Reference proteome</keyword>
<gene>
    <name evidence="3" type="ORF">DCHRY22_LOCUS11865</name>
</gene>
<keyword evidence="2" id="KW-0812">Transmembrane</keyword>
<evidence type="ECO:0000256" key="1">
    <source>
        <dbReference type="SAM" id="MobiDB-lite"/>
    </source>
</evidence>
<organism evidence="3 4">
    <name type="scientific">Danaus chrysippus</name>
    <name type="common">African queen</name>
    <dbReference type="NCBI Taxonomy" id="151541"/>
    <lineage>
        <taxon>Eukaryota</taxon>
        <taxon>Metazoa</taxon>
        <taxon>Ecdysozoa</taxon>
        <taxon>Arthropoda</taxon>
        <taxon>Hexapoda</taxon>
        <taxon>Insecta</taxon>
        <taxon>Pterygota</taxon>
        <taxon>Neoptera</taxon>
        <taxon>Endopterygota</taxon>
        <taxon>Lepidoptera</taxon>
        <taxon>Glossata</taxon>
        <taxon>Ditrysia</taxon>
        <taxon>Papilionoidea</taxon>
        <taxon>Nymphalidae</taxon>
        <taxon>Danainae</taxon>
        <taxon>Danaini</taxon>
        <taxon>Danaina</taxon>
        <taxon>Danaus</taxon>
        <taxon>Anosia</taxon>
    </lineage>
</organism>
<evidence type="ECO:0000256" key="2">
    <source>
        <dbReference type="SAM" id="Phobius"/>
    </source>
</evidence>
<reference evidence="3" key="1">
    <citation type="submission" date="2021-09" db="EMBL/GenBank/DDBJ databases">
        <authorList>
            <person name="Martin H S."/>
        </authorList>
    </citation>
    <scope>NUCLEOTIDE SEQUENCE</scope>
</reference>
<dbReference type="EMBL" id="CAKASE010000074">
    <property type="protein sequence ID" value="CAG9576107.1"/>
    <property type="molecule type" value="Genomic_DNA"/>
</dbReference>
<feature type="region of interest" description="Disordered" evidence="1">
    <location>
        <begin position="1"/>
        <end position="20"/>
    </location>
</feature>
<comment type="caution">
    <text evidence="3">The sequence shown here is derived from an EMBL/GenBank/DDBJ whole genome shotgun (WGS) entry which is preliminary data.</text>
</comment>
<name>A0A8J2R097_9NEOP</name>
<protein>
    <submittedName>
        <fullName evidence="3">(African queen) hypothetical protein</fullName>
    </submittedName>
</protein>
<dbReference type="Proteomes" id="UP000789524">
    <property type="component" value="Unassembled WGS sequence"/>
</dbReference>
<feature type="transmembrane region" description="Helical" evidence="2">
    <location>
        <begin position="75"/>
        <end position="94"/>
    </location>
</feature>
<sequence>MSSVRQVAERGWRPSGQINSLGSLRCVAGAEQESPPVPRITVISLDLRPPTHNKLTFVFDQQHNLSTTWMERFSLFRFTLLVPFIPMGTITLRIP</sequence>
<accession>A0A8J2R097</accession>
<proteinExistence type="predicted"/>
<dbReference type="AlphaFoldDB" id="A0A8J2R097"/>
<keyword evidence="2" id="KW-1133">Transmembrane helix</keyword>
<keyword evidence="2" id="KW-0472">Membrane</keyword>
<evidence type="ECO:0000313" key="3">
    <source>
        <dbReference type="EMBL" id="CAG9576107.1"/>
    </source>
</evidence>
<evidence type="ECO:0000313" key="4">
    <source>
        <dbReference type="Proteomes" id="UP000789524"/>
    </source>
</evidence>